<dbReference type="AlphaFoldDB" id="A0A0C3PT28"/>
<dbReference type="Gene3D" id="1.20.1250.20">
    <property type="entry name" value="MFS general substrate transporter like domains"/>
    <property type="match status" value="1"/>
</dbReference>
<evidence type="ECO:0000313" key="8">
    <source>
        <dbReference type="Proteomes" id="UP000053257"/>
    </source>
</evidence>
<organism evidence="7 8">
    <name type="scientific">Phlebiopsis gigantea (strain 11061_1 CR5-6)</name>
    <name type="common">White-rot fungus</name>
    <name type="synonym">Peniophora gigantea</name>
    <dbReference type="NCBI Taxonomy" id="745531"/>
    <lineage>
        <taxon>Eukaryota</taxon>
        <taxon>Fungi</taxon>
        <taxon>Dikarya</taxon>
        <taxon>Basidiomycota</taxon>
        <taxon>Agaricomycotina</taxon>
        <taxon>Agaricomycetes</taxon>
        <taxon>Polyporales</taxon>
        <taxon>Phanerochaetaceae</taxon>
        <taxon>Phlebiopsis</taxon>
    </lineage>
</organism>
<feature type="transmembrane region" description="Helical" evidence="5">
    <location>
        <begin position="104"/>
        <end position="122"/>
    </location>
</feature>
<evidence type="ECO:0000256" key="1">
    <source>
        <dbReference type="ARBA" id="ARBA00004141"/>
    </source>
</evidence>
<reference evidence="7 8" key="1">
    <citation type="journal article" date="2014" name="PLoS Genet.">
        <title>Analysis of the Phlebiopsis gigantea genome, transcriptome and secretome provides insight into its pioneer colonization strategies of wood.</title>
        <authorList>
            <person name="Hori C."/>
            <person name="Ishida T."/>
            <person name="Igarashi K."/>
            <person name="Samejima M."/>
            <person name="Suzuki H."/>
            <person name="Master E."/>
            <person name="Ferreira P."/>
            <person name="Ruiz-Duenas F.J."/>
            <person name="Held B."/>
            <person name="Canessa P."/>
            <person name="Larrondo L.F."/>
            <person name="Schmoll M."/>
            <person name="Druzhinina I.S."/>
            <person name="Kubicek C.P."/>
            <person name="Gaskell J.A."/>
            <person name="Kersten P."/>
            <person name="St John F."/>
            <person name="Glasner J."/>
            <person name="Sabat G."/>
            <person name="Splinter BonDurant S."/>
            <person name="Syed K."/>
            <person name="Yadav J."/>
            <person name="Mgbeahuruike A.C."/>
            <person name="Kovalchuk A."/>
            <person name="Asiegbu F.O."/>
            <person name="Lackner G."/>
            <person name="Hoffmeister D."/>
            <person name="Rencoret J."/>
            <person name="Gutierrez A."/>
            <person name="Sun H."/>
            <person name="Lindquist E."/>
            <person name="Barry K."/>
            <person name="Riley R."/>
            <person name="Grigoriev I.V."/>
            <person name="Henrissat B."/>
            <person name="Kues U."/>
            <person name="Berka R.M."/>
            <person name="Martinez A.T."/>
            <person name="Covert S.F."/>
            <person name="Blanchette R.A."/>
            <person name="Cullen D."/>
        </authorList>
    </citation>
    <scope>NUCLEOTIDE SEQUENCE [LARGE SCALE GENOMIC DNA]</scope>
    <source>
        <strain evidence="7 8">11061_1 CR5-6</strain>
    </source>
</reference>
<evidence type="ECO:0000256" key="3">
    <source>
        <dbReference type="ARBA" id="ARBA00022989"/>
    </source>
</evidence>
<evidence type="ECO:0000256" key="4">
    <source>
        <dbReference type="ARBA" id="ARBA00023136"/>
    </source>
</evidence>
<dbReference type="HOGENOM" id="CLU_008455_11_5_1"/>
<dbReference type="SUPFAM" id="SSF103473">
    <property type="entry name" value="MFS general substrate transporter"/>
    <property type="match status" value="1"/>
</dbReference>
<dbReference type="PANTHER" id="PTHR23502:SF7">
    <property type="entry name" value="DRUG_PROTON ANTIPORTER YHK8-RELATED"/>
    <property type="match status" value="1"/>
</dbReference>
<feature type="transmembrane region" description="Helical" evidence="5">
    <location>
        <begin position="197"/>
        <end position="222"/>
    </location>
</feature>
<dbReference type="Proteomes" id="UP000053257">
    <property type="component" value="Unassembled WGS sequence"/>
</dbReference>
<feature type="transmembrane region" description="Helical" evidence="5">
    <location>
        <begin position="128"/>
        <end position="152"/>
    </location>
</feature>
<dbReference type="GO" id="GO:0022857">
    <property type="term" value="F:transmembrane transporter activity"/>
    <property type="evidence" value="ECO:0007669"/>
    <property type="project" value="InterPro"/>
</dbReference>
<protein>
    <recommendedName>
        <fullName evidence="6">Major facilitator superfamily (MFS) profile domain-containing protein</fullName>
    </recommendedName>
</protein>
<keyword evidence="2 5" id="KW-0812">Transmembrane</keyword>
<dbReference type="Pfam" id="PF07690">
    <property type="entry name" value="MFS_1"/>
    <property type="match status" value="1"/>
</dbReference>
<feature type="transmembrane region" description="Helical" evidence="5">
    <location>
        <begin position="348"/>
        <end position="367"/>
    </location>
</feature>
<keyword evidence="3 5" id="KW-1133">Transmembrane helix</keyword>
<feature type="transmembrane region" description="Helical" evidence="5">
    <location>
        <begin position="74"/>
        <end position="92"/>
    </location>
</feature>
<accession>A0A0C3PT28</accession>
<dbReference type="EMBL" id="KN840452">
    <property type="protein sequence ID" value="KIP10638.1"/>
    <property type="molecule type" value="Genomic_DNA"/>
</dbReference>
<dbReference type="OrthoDB" id="3561359at2759"/>
<gene>
    <name evidence="7" type="ORF">PHLGIDRAFT_22099</name>
</gene>
<feature type="transmembrane region" description="Helical" evidence="5">
    <location>
        <begin position="37"/>
        <end position="59"/>
    </location>
</feature>
<evidence type="ECO:0000256" key="2">
    <source>
        <dbReference type="ARBA" id="ARBA00022692"/>
    </source>
</evidence>
<dbReference type="STRING" id="745531.A0A0C3PT28"/>
<feature type="transmembrane region" description="Helical" evidence="5">
    <location>
        <begin position="301"/>
        <end position="327"/>
    </location>
</feature>
<feature type="domain" description="Major facilitator superfamily (MFS) profile" evidence="6">
    <location>
        <begin position="39"/>
        <end position="420"/>
    </location>
</feature>
<feature type="transmembrane region" description="Helical" evidence="5">
    <location>
        <begin position="275"/>
        <end position="295"/>
    </location>
</feature>
<sequence>MSAKPESSDAPLDAADPFAVALEPADDPKNLPTWRKWAIMFVISCGTLCATSASSMAAFAEGGLIETFHVGKEVTILGVSLFVLGLGMGPLVVGPLSEIYGRNWVYRISYGLFFAFSWAVAFPPHIGVYITFRFLTGFSSSAFLSVAGGTVSDIFDNHQIATPMAIYTGSPFIGPVLGPLLSGFINQHANWRWTFRVLIIWTFVTWVLLIAIVPETFVPYILKQKAAKLRKASGDDRFWAALDRRTMSLPQLILRSCYVPVELLLVDRMALLLDLWSALLLGILYLTFQAFPIIFGTVHGFAIQFVGMSFLGIGIGMVIGLLCQPLFNRRMRRLTLEHKGHPPPETRLFSAMIGGVMVPVSLFWLAFTTYRKLHWIAPIIASVPFGTGMLFIYTGVFTFIFHRIGARLRAKSKFSSHEQF</sequence>
<feature type="transmembrane region" description="Helical" evidence="5">
    <location>
        <begin position="373"/>
        <end position="401"/>
    </location>
</feature>
<dbReference type="GO" id="GO:0005886">
    <property type="term" value="C:plasma membrane"/>
    <property type="evidence" value="ECO:0007669"/>
    <property type="project" value="TreeGrafter"/>
</dbReference>
<evidence type="ECO:0000313" key="7">
    <source>
        <dbReference type="EMBL" id="KIP10638.1"/>
    </source>
</evidence>
<dbReference type="FunFam" id="1.20.1250.20:FF:000082">
    <property type="entry name" value="MFS multidrug transporter, putative"/>
    <property type="match status" value="1"/>
</dbReference>
<dbReference type="InterPro" id="IPR036259">
    <property type="entry name" value="MFS_trans_sf"/>
</dbReference>
<dbReference type="InterPro" id="IPR020846">
    <property type="entry name" value="MFS_dom"/>
</dbReference>
<proteinExistence type="predicted"/>
<comment type="subcellular location">
    <subcellularLocation>
        <location evidence="1">Membrane</location>
        <topology evidence="1">Multi-pass membrane protein</topology>
    </subcellularLocation>
</comment>
<name>A0A0C3PT28_PHLG1</name>
<keyword evidence="4 5" id="KW-0472">Membrane</keyword>
<dbReference type="InterPro" id="IPR011701">
    <property type="entry name" value="MFS"/>
</dbReference>
<dbReference type="PROSITE" id="PS50850">
    <property type="entry name" value="MFS"/>
    <property type="match status" value="1"/>
</dbReference>
<evidence type="ECO:0000259" key="6">
    <source>
        <dbReference type="PROSITE" id="PS50850"/>
    </source>
</evidence>
<feature type="transmembrane region" description="Helical" evidence="5">
    <location>
        <begin position="164"/>
        <end position="185"/>
    </location>
</feature>
<dbReference type="PANTHER" id="PTHR23502">
    <property type="entry name" value="MAJOR FACILITATOR SUPERFAMILY"/>
    <property type="match status" value="1"/>
</dbReference>
<keyword evidence="8" id="KW-1185">Reference proteome</keyword>
<evidence type="ECO:0000256" key="5">
    <source>
        <dbReference type="SAM" id="Phobius"/>
    </source>
</evidence>